<proteinExistence type="inferred from homology"/>
<comment type="similarity">
    <text evidence="1 7">Belongs to the TRAFAC class myosin-kinesin ATPase superfamily. Myosin family.</text>
</comment>
<dbReference type="InterPro" id="IPR027417">
    <property type="entry name" value="P-loop_NTPase"/>
</dbReference>
<dbReference type="GO" id="GO:0016020">
    <property type="term" value="C:membrane"/>
    <property type="evidence" value="ECO:0007669"/>
    <property type="project" value="TreeGrafter"/>
</dbReference>
<protein>
    <recommendedName>
        <fullName evidence="8">Myosin motor domain-containing protein</fullName>
    </recommendedName>
</protein>
<keyword evidence="6 7" id="KW-0009">Actin-binding</keyword>
<keyword evidence="10" id="KW-1185">Reference proteome</keyword>
<dbReference type="SUPFAM" id="SSF52540">
    <property type="entry name" value="P-loop containing nucleoside triphosphate hydrolases"/>
    <property type="match status" value="1"/>
</dbReference>
<keyword evidence="4 7" id="KW-0518">Myosin</keyword>
<dbReference type="GO" id="GO:0051015">
    <property type="term" value="F:actin filament binding"/>
    <property type="evidence" value="ECO:0007669"/>
    <property type="project" value="TreeGrafter"/>
</dbReference>
<dbReference type="Gene3D" id="1.20.120.720">
    <property type="entry name" value="Myosin VI head, motor domain, U50 subdomain"/>
    <property type="match status" value="1"/>
</dbReference>
<keyword evidence="5 7" id="KW-0505">Motor protein</keyword>
<dbReference type="PRINTS" id="PR00193">
    <property type="entry name" value="MYOSINHEAVY"/>
</dbReference>
<dbReference type="PANTHER" id="PTHR13140">
    <property type="entry name" value="MYOSIN"/>
    <property type="match status" value="1"/>
</dbReference>
<dbReference type="EMBL" id="HG710225">
    <property type="protein sequence ID" value="CDJ45888.1"/>
    <property type="molecule type" value="Genomic_DNA"/>
</dbReference>
<evidence type="ECO:0000259" key="8">
    <source>
        <dbReference type="PROSITE" id="PS51456"/>
    </source>
</evidence>
<sequence length="827" mass="92941">MAQEEVKTAAGLKKKVSDVHVFDQSGAVFKGFQIWTDLAPAVQQQPNLMFAKCVVQAGSTPEMLQVQQVEPAGNNETFSVPQTHAWNTNSSIDPMTYGDIGMLPHTNIPCVLDFLRYRYMRNQIYTCADPLVVAINPFKDLGNTTKEWICKYRDADDYTKLPPHVFYTARVALDNLHGVDKSQTIIVSGESGAGKTEATKQIMRYFAAAKGGAMDMRIQNAIMAANPVLEAFGNAKTIRNNNSSRFGRFMQLDVAKEGGIRYGSVVAFLLEKSRVLTQDEQERSYHIFYQLCKGADAGMRERFHLLSLDQYTYINPKCFDVPGIDDIADYKEVCAAFKSMALTDQQIESVWSVVAGVLLLGNVKITAAKQDGIDDAATIEGANLQLFKEACGLLFIDPEAVMRELTMKVTFAGGQRVESRWRQEDGDMLKSSLAKAMYDKLFLWIISELNKSIKPPEGFKNFLGMLDIFGFEVFKNNSLEQFFINVTNEMLQKNFVDIVFTREARLYKEEDVSTAELVYTSNAEVINLLTDKKSSILSTLEDQCLAPGGSDEKFVAACKSAFKNNTKFKPAKVSPNINFLVSHTIGDIQYSAEGFLFKNKDVLRAEIMEIVQASPNPVVQGLFAGIVMEKGKIAKGQLIGSQFLKQLEALMDLINSTEPHFVRCVKPNDTKKPLDWVQSKILIQLHALSVLEALQLRQVGFSYRRPFKDFLHQFKFIDLGITENSTLSQRAACEALLEKAKVDKKQFQVGKTMIFLKQEAAKQLTLLQRQCLSAWSPLVAVLEAVYFRLRLRQLLAKKQKYLVRAQAHIRRHIVDHNVSPPAITRLF</sequence>
<evidence type="ECO:0000313" key="10">
    <source>
        <dbReference type="Proteomes" id="UP000030750"/>
    </source>
</evidence>
<keyword evidence="2 7" id="KW-0547">Nucleotide-binding</keyword>
<dbReference type="AlphaFoldDB" id="U6L9J5"/>
<evidence type="ECO:0000256" key="7">
    <source>
        <dbReference type="PROSITE-ProRule" id="PRU00782"/>
    </source>
</evidence>
<gene>
    <name evidence="9" type="ORF">EBH_0010120</name>
</gene>
<dbReference type="OrthoDB" id="312459at2759"/>
<dbReference type="Gene3D" id="1.20.5.4820">
    <property type="match status" value="1"/>
</dbReference>
<dbReference type="GO" id="GO:0005737">
    <property type="term" value="C:cytoplasm"/>
    <property type="evidence" value="ECO:0007669"/>
    <property type="project" value="TreeGrafter"/>
</dbReference>
<dbReference type="Gene3D" id="1.10.10.820">
    <property type="match status" value="1"/>
</dbReference>
<keyword evidence="3 7" id="KW-0067">ATP-binding</keyword>
<feature type="binding site" evidence="7">
    <location>
        <begin position="189"/>
        <end position="196"/>
    </location>
    <ligand>
        <name>ATP</name>
        <dbReference type="ChEBI" id="CHEBI:30616"/>
    </ligand>
</feature>
<accession>U6L9J5</accession>
<evidence type="ECO:0000256" key="2">
    <source>
        <dbReference type="ARBA" id="ARBA00022741"/>
    </source>
</evidence>
<evidence type="ECO:0000313" key="9">
    <source>
        <dbReference type="EMBL" id="CDJ45888.1"/>
    </source>
</evidence>
<dbReference type="FunFam" id="1.10.10.820:FF:000001">
    <property type="entry name" value="Myosin heavy chain"/>
    <property type="match status" value="1"/>
</dbReference>
<dbReference type="SMART" id="SM00242">
    <property type="entry name" value="MYSc"/>
    <property type="match status" value="1"/>
</dbReference>
<dbReference type="InterPro" id="IPR001609">
    <property type="entry name" value="Myosin_head_motor_dom-like"/>
</dbReference>
<name>U6L9J5_9EIME</name>
<dbReference type="InterPro" id="IPR036044">
    <property type="entry name" value="MYSc_Myo14"/>
</dbReference>
<evidence type="ECO:0000256" key="1">
    <source>
        <dbReference type="ARBA" id="ARBA00008314"/>
    </source>
</evidence>
<organism evidence="9 10">
    <name type="scientific">Eimeria brunetti</name>
    <dbReference type="NCBI Taxonomy" id="51314"/>
    <lineage>
        <taxon>Eukaryota</taxon>
        <taxon>Sar</taxon>
        <taxon>Alveolata</taxon>
        <taxon>Apicomplexa</taxon>
        <taxon>Conoidasida</taxon>
        <taxon>Coccidia</taxon>
        <taxon>Eucoccidiorida</taxon>
        <taxon>Eimeriorina</taxon>
        <taxon>Eimeriidae</taxon>
        <taxon>Eimeria</taxon>
    </lineage>
</organism>
<evidence type="ECO:0000256" key="6">
    <source>
        <dbReference type="ARBA" id="ARBA00023203"/>
    </source>
</evidence>
<dbReference type="Pfam" id="PF00063">
    <property type="entry name" value="Myosin_head"/>
    <property type="match status" value="1"/>
</dbReference>
<dbReference type="GO" id="GO:0016459">
    <property type="term" value="C:myosin complex"/>
    <property type="evidence" value="ECO:0007669"/>
    <property type="project" value="UniProtKB-KW"/>
</dbReference>
<dbReference type="PANTHER" id="PTHR13140:SF270">
    <property type="entry name" value="MYOSIN-12"/>
    <property type="match status" value="1"/>
</dbReference>
<dbReference type="GO" id="GO:0000146">
    <property type="term" value="F:microfilament motor activity"/>
    <property type="evidence" value="ECO:0007669"/>
    <property type="project" value="TreeGrafter"/>
</dbReference>
<dbReference type="GO" id="GO:0005524">
    <property type="term" value="F:ATP binding"/>
    <property type="evidence" value="ECO:0007669"/>
    <property type="project" value="UniProtKB-UniRule"/>
</dbReference>
<dbReference type="Gene3D" id="3.40.850.10">
    <property type="entry name" value="Kinesin motor domain"/>
    <property type="match status" value="1"/>
</dbReference>
<evidence type="ECO:0000256" key="3">
    <source>
        <dbReference type="ARBA" id="ARBA00022840"/>
    </source>
</evidence>
<dbReference type="PROSITE" id="PS51456">
    <property type="entry name" value="MYOSIN_MOTOR"/>
    <property type="match status" value="1"/>
</dbReference>
<feature type="region of interest" description="Actin-binding" evidence="7">
    <location>
        <begin position="647"/>
        <end position="669"/>
    </location>
</feature>
<dbReference type="CDD" id="cd14876">
    <property type="entry name" value="MYSc_Myo14"/>
    <property type="match status" value="1"/>
</dbReference>
<reference evidence="9" key="1">
    <citation type="submission" date="2013-10" db="EMBL/GenBank/DDBJ databases">
        <title>Genomic analysis of the causative agents of coccidiosis in chickens.</title>
        <authorList>
            <person name="Reid A.J."/>
            <person name="Blake D."/>
            <person name="Billington K."/>
            <person name="Browne H."/>
            <person name="Dunn M."/>
            <person name="Hung S."/>
            <person name="Kawahara F."/>
            <person name="Miranda-Saavedra D."/>
            <person name="Mourier T."/>
            <person name="Nagra H."/>
            <person name="Otto T.D."/>
            <person name="Rawlings N."/>
            <person name="Sanchez A."/>
            <person name="Sanders M."/>
            <person name="Subramaniam C."/>
            <person name="Tay Y."/>
            <person name="Dear P."/>
            <person name="Doerig C."/>
            <person name="Gruber A."/>
            <person name="Parkinson J."/>
            <person name="Shirley M."/>
            <person name="Wan K.L."/>
            <person name="Berriman M."/>
            <person name="Tomley F."/>
            <person name="Pain A."/>
        </authorList>
    </citation>
    <scope>NUCLEOTIDE SEQUENCE [LARGE SCALE GENOMIC DNA]</scope>
    <source>
        <strain evidence="9">Houghton</strain>
    </source>
</reference>
<dbReference type="GO" id="GO:0007015">
    <property type="term" value="P:actin filament organization"/>
    <property type="evidence" value="ECO:0007669"/>
    <property type="project" value="TreeGrafter"/>
</dbReference>
<evidence type="ECO:0000256" key="5">
    <source>
        <dbReference type="ARBA" id="ARBA00023175"/>
    </source>
</evidence>
<dbReference type="VEuPathDB" id="ToxoDB:EBH_0010120"/>
<dbReference type="InterPro" id="IPR036961">
    <property type="entry name" value="Kinesin_motor_dom_sf"/>
</dbReference>
<dbReference type="Gene3D" id="1.20.58.530">
    <property type="match status" value="1"/>
</dbReference>
<reference evidence="9" key="2">
    <citation type="submission" date="2013-10" db="EMBL/GenBank/DDBJ databases">
        <authorList>
            <person name="Aslett M."/>
        </authorList>
    </citation>
    <scope>NUCLEOTIDE SEQUENCE [LARGE SCALE GENOMIC DNA]</scope>
    <source>
        <strain evidence="9">Houghton</strain>
    </source>
</reference>
<feature type="domain" description="Myosin motor" evidence="8">
    <location>
        <begin position="95"/>
        <end position="769"/>
    </location>
</feature>
<dbReference type="Proteomes" id="UP000030750">
    <property type="component" value="Unassembled WGS sequence"/>
</dbReference>
<evidence type="ECO:0000256" key="4">
    <source>
        <dbReference type="ARBA" id="ARBA00023123"/>
    </source>
</evidence>